<keyword evidence="6" id="KW-1185">Reference proteome</keyword>
<dbReference type="PANTHER" id="PTHR42109:SF2">
    <property type="entry name" value="INTEGRAL MEMBRANE PROTEIN"/>
    <property type="match status" value="1"/>
</dbReference>
<comment type="caution">
    <text evidence="4">The sequence shown here is derived from an EMBL/GenBank/DDBJ whole genome shotgun (WGS) entry which is preliminary data.</text>
</comment>
<dbReference type="EMBL" id="JADCUA010000018">
    <property type="protein sequence ID" value="KAH9833500.1"/>
    <property type="molecule type" value="Genomic_DNA"/>
</dbReference>
<dbReference type="Proteomes" id="UP000814176">
    <property type="component" value="Unassembled WGS sequence"/>
</dbReference>
<feature type="transmembrane region" description="Helical" evidence="1">
    <location>
        <begin position="77"/>
        <end position="100"/>
    </location>
</feature>
<evidence type="ECO:0000256" key="1">
    <source>
        <dbReference type="SAM" id="Phobius"/>
    </source>
</evidence>
<keyword evidence="1" id="KW-0812">Transmembrane</keyword>
<evidence type="ECO:0000313" key="4">
    <source>
        <dbReference type="EMBL" id="TFY63658.1"/>
    </source>
</evidence>
<dbReference type="AlphaFoldDB" id="A0A4Y9YPE5"/>
<dbReference type="Pfam" id="PF24800">
    <property type="entry name" value="DUF7702"/>
    <property type="match status" value="1"/>
</dbReference>
<proteinExistence type="predicted"/>
<reference evidence="4 5" key="1">
    <citation type="submission" date="2019-01" db="EMBL/GenBank/DDBJ databases">
        <title>Genome sequencing of the rare red list fungi Fomitopsis rosea.</title>
        <authorList>
            <person name="Buettner E."/>
            <person name="Kellner H."/>
        </authorList>
    </citation>
    <scope>NUCLEOTIDE SEQUENCE [LARGE SCALE GENOMIC DNA]</scope>
    <source>
        <strain evidence="4 5">DSM 105464</strain>
    </source>
</reference>
<evidence type="ECO:0000259" key="2">
    <source>
        <dbReference type="Pfam" id="PF24800"/>
    </source>
</evidence>
<dbReference type="InterPro" id="IPR056119">
    <property type="entry name" value="DUF7702"/>
</dbReference>
<feature type="transmembrane region" description="Helical" evidence="1">
    <location>
        <begin position="131"/>
        <end position="149"/>
    </location>
</feature>
<dbReference type="STRING" id="34475.A0A4Y9YPE5"/>
<reference evidence="3 6" key="2">
    <citation type="journal article" date="2021" name="Environ. Microbiol.">
        <title>Gene family expansions and transcriptome signatures uncover fungal adaptations to wood decay.</title>
        <authorList>
            <person name="Hage H."/>
            <person name="Miyauchi S."/>
            <person name="Viragh M."/>
            <person name="Drula E."/>
            <person name="Min B."/>
            <person name="Chaduli D."/>
            <person name="Navarro D."/>
            <person name="Favel A."/>
            <person name="Norest M."/>
            <person name="Lesage-Meessen L."/>
            <person name="Balint B."/>
            <person name="Merenyi Z."/>
            <person name="de Eugenio L."/>
            <person name="Morin E."/>
            <person name="Martinez A.T."/>
            <person name="Baldrian P."/>
            <person name="Stursova M."/>
            <person name="Martinez M.J."/>
            <person name="Novotny C."/>
            <person name="Magnuson J.K."/>
            <person name="Spatafora J.W."/>
            <person name="Maurice S."/>
            <person name="Pangilinan J."/>
            <person name="Andreopoulos W."/>
            <person name="LaButti K."/>
            <person name="Hundley H."/>
            <person name="Na H."/>
            <person name="Kuo A."/>
            <person name="Barry K."/>
            <person name="Lipzen A."/>
            <person name="Henrissat B."/>
            <person name="Riley R."/>
            <person name="Ahrendt S."/>
            <person name="Nagy L.G."/>
            <person name="Grigoriev I.V."/>
            <person name="Martin F."/>
            <person name="Rosso M.N."/>
        </authorList>
    </citation>
    <scope>NUCLEOTIDE SEQUENCE [LARGE SCALE GENOMIC DNA]</scope>
    <source>
        <strain evidence="3 6">CIRM-BRFM 1785</strain>
    </source>
</reference>
<keyword evidence="1" id="KW-1133">Transmembrane helix</keyword>
<protein>
    <recommendedName>
        <fullName evidence="2">DUF7702 domain-containing protein</fullName>
    </recommendedName>
</protein>
<evidence type="ECO:0000313" key="3">
    <source>
        <dbReference type="EMBL" id="KAH9833500.1"/>
    </source>
</evidence>
<feature type="transmembrane region" description="Helical" evidence="1">
    <location>
        <begin position="212"/>
        <end position="231"/>
    </location>
</feature>
<dbReference type="PANTHER" id="PTHR42109">
    <property type="entry name" value="UNPLACED GENOMIC SCAFFOLD UM_SCAF_CONTIG_1.265, WHOLE GENOME SHOTGUN SEQUENCE"/>
    <property type="match status" value="1"/>
</dbReference>
<evidence type="ECO:0000313" key="6">
    <source>
        <dbReference type="Proteomes" id="UP000814176"/>
    </source>
</evidence>
<feature type="transmembrane region" description="Helical" evidence="1">
    <location>
        <begin position="16"/>
        <end position="35"/>
    </location>
</feature>
<dbReference type="RefSeq" id="XP_047776240.1">
    <property type="nucleotide sequence ID" value="XM_047924473.1"/>
</dbReference>
<feature type="transmembrane region" description="Helical" evidence="1">
    <location>
        <begin position="44"/>
        <end position="65"/>
    </location>
</feature>
<feature type="domain" description="DUF7702" evidence="2">
    <location>
        <begin position="15"/>
        <end position="193"/>
    </location>
</feature>
<dbReference type="OrthoDB" id="5389493at2759"/>
<name>A0A4Y9YPE5_9APHY</name>
<dbReference type="Proteomes" id="UP000298390">
    <property type="component" value="Unassembled WGS sequence"/>
</dbReference>
<gene>
    <name evidence="3" type="ORF">C8Q71DRAFT_773771</name>
    <name evidence="4" type="ORF">EVJ58_g3120</name>
</gene>
<organism evidence="4 5">
    <name type="scientific">Rhodofomes roseus</name>
    <dbReference type="NCBI Taxonomy" id="34475"/>
    <lineage>
        <taxon>Eukaryota</taxon>
        <taxon>Fungi</taxon>
        <taxon>Dikarya</taxon>
        <taxon>Basidiomycota</taxon>
        <taxon>Agaricomycotina</taxon>
        <taxon>Agaricomycetes</taxon>
        <taxon>Polyporales</taxon>
        <taxon>Rhodofomes</taxon>
    </lineage>
</organism>
<evidence type="ECO:0000313" key="5">
    <source>
        <dbReference type="Proteomes" id="UP000298390"/>
    </source>
</evidence>
<keyword evidence="1" id="KW-0472">Membrane</keyword>
<dbReference type="GeneID" id="72005205"/>
<dbReference type="EMBL" id="SEKV01000123">
    <property type="protein sequence ID" value="TFY63658.1"/>
    <property type="molecule type" value="Genomic_DNA"/>
</dbReference>
<feature type="transmembrane region" description="Helical" evidence="1">
    <location>
        <begin position="251"/>
        <end position="273"/>
    </location>
</feature>
<feature type="transmembrane region" description="Helical" evidence="1">
    <location>
        <begin position="169"/>
        <end position="191"/>
    </location>
</feature>
<accession>A0A4Y9YPE5</accession>
<sequence>MSSTINYAKAYGIDSIAGAIIFTILYIPFLALYVFQGIRRRTRVYFSLTLFCLIRVVAFALRSALAGSTAAATDENVFIAYEVIYNIGFFGVLYSAYTLVLERESLVDMDTILMYCPGPLQLIFRITRRRSLVRIMLIVAVAIGIAGITDITNAKSEADVNEGTSLRSASVYIFLAVTCLLVVQALALSVATMRTLDKEIHAGQQQSYGRGAPGETFGIFVLLAISALLLAREAFYAATTHKTAQQTNEHLWYPLSALTEFIAIALFAVPGLIPAQDELPQEEREMNLLA</sequence>